<feature type="compositionally biased region" description="Polar residues" evidence="1">
    <location>
        <begin position="341"/>
        <end position="358"/>
    </location>
</feature>
<organism evidence="3 4">
    <name type="scientific">Tulasnella calospora MUT 4182</name>
    <dbReference type="NCBI Taxonomy" id="1051891"/>
    <lineage>
        <taxon>Eukaryota</taxon>
        <taxon>Fungi</taxon>
        <taxon>Dikarya</taxon>
        <taxon>Basidiomycota</taxon>
        <taxon>Agaricomycotina</taxon>
        <taxon>Agaricomycetes</taxon>
        <taxon>Cantharellales</taxon>
        <taxon>Tulasnellaceae</taxon>
        <taxon>Tulasnella</taxon>
    </lineage>
</organism>
<feature type="domain" description="Protein kinase" evidence="2">
    <location>
        <begin position="15"/>
        <end position="305"/>
    </location>
</feature>
<dbReference type="GO" id="GO:0005524">
    <property type="term" value="F:ATP binding"/>
    <property type="evidence" value="ECO:0007669"/>
    <property type="project" value="InterPro"/>
</dbReference>
<dbReference type="InterPro" id="IPR011009">
    <property type="entry name" value="Kinase-like_dom_sf"/>
</dbReference>
<dbReference type="HOGENOM" id="CLU_000288_7_18_1"/>
<dbReference type="SUPFAM" id="SSF56112">
    <property type="entry name" value="Protein kinase-like (PK-like)"/>
    <property type="match status" value="1"/>
</dbReference>
<evidence type="ECO:0000256" key="1">
    <source>
        <dbReference type="SAM" id="MobiDB-lite"/>
    </source>
</evidence>
<evidence type="ECO:0000313" key="3">
    <source>
        <dbReference type="EMBL" id="KIO17282.1"/>
    </source>
</evidence>
<dbReference type="AlphaFoldDB" id="A0A0C3L6W7"/>
<feature type="region of interest" description="Disordered" evidence="1">
    <location>
        <begin position="324"/>
        <end position="361"/>
    </location>
</feature>
<proteinExistence type="predicted"/>
<protein>
    <recommendedName>
        <fullName evidence="2">Protein kinase domain-containing protein</fullName>
    </recommendedName>
</protein>
<name>A0A0C3L6W7_9AGAM</name>
<keyword evidence="4" id="KW-1185">Reference proteome</keyword>
<dbReference type="Pfam" id="PF00069">
    <property type="entry name" value="Pkinase"/>
    <property type="match status" value="1"/>
</dbReference>
<reference evidence="3 4" key="1">
    <citation type="submission" date="2014-04" db="EMBL/GenBank/DDBJ databases">
        <authorList>
            <consortium name="DOE Joint Genome Institute"/>
            <person name="Kuo A."/>
            <person name="Girlanda M."/>
            <person name="Perotto S."/>
            <person name="Kohler A."/>
            <person name="Nagy L.G."/>
            <person name="Floudas D."/>
            <person name="Copeland A."/>
            <person name="Barry K.W."/>
            <person name="Cichocki N."/>
            <person name="Veneault-Fourrey C."/>
            <person name="LaButti K."/>
            <person name="Lindquist E.A."/>
            <person name="Lipzen A."/>
            <person name="Lundell T."/>
            <person name="Morin E."/>
            <person name="Murat C."/>
            <person name="Sun H."/>
            <person name="Tunlid A."/>
            <person name="Henrissat B."/>
            <person name="Grigoriev I.V."/>
            <person name="Hibbett D.S."/>
            <person name="Martin F."/>
            <person name="Nordberg H.P."/>
            <person name="Cantor M.N."/>
            <person name="Hua S.X."/>
        </authorList>
    </citation>
    <scope>NUCLEOTIDE SEQUENCE [LARGE SCALE GENOMIC DNA]</scope>
    <source>
        <strain evidence="3 4">MUT 4182</strain>
    </source>
</reference>
<gene>
    <name evidence="3" type="ORF">M407DRAFT_174109</name>
</gene>
<evidence type="ECO:0000313" key="4">
    <source>
        <dbReference type="Proteomes" id="UP000054248"/>
    </source>
</evidence>
<dbReference type="Gene3D" id="1.10.510.10">
    <property type="entry name" value="Transferase(Phosphotransferase) domain 1"/>
    <property type="match status" value="1"/>
</dbReference>
<dbReference type="STRING" id="1051891.A0A0C3L6W7"/>
<dbReference type="SMART" id="SM00220">
    <property type="entry name" value="S_TKc"/>
    <property type="match status" value="1"/>
</dbReference>
<dbReference type="InterPro" id="IPR051681">
    <property type="entry name" value="Ser/Thr_Kinases-Pseudokinases"/>
</dbReference>
<dbReference type="GO" id="GO:0004674">
    <property type="term" value="F:protein serine/threonine kinase activity"/>
    <property type="evidence" value="ECO:0007669"/>
    <property type="project" value="TreeGrafter"/>
</dbReference>
<dbReference type="InterPro" id="IPR008271">
    <property type="entry name" value="Ser/Thr_kinase_AS"/>
</dbReference>
<dbReference type="PROSITE" id="PS50011">
    <property type="entry name" value="PROTEIN_KINASE_DOM"/>
    <property type="match status" value="1"/>
</dbReference>
<dbReference type="OrthoDB" id="6718656at2759"/>
<accession>A0A0C3L6W7</accession>
<dbReference type="PROSITE" id="PS00108">
    <property type="entry name" value="PROTEIN_KINASE_ST"/>
    <property type="match status" value="1"/>
</dbReference>
<dbReference type="PANTHER" id="PTHR44329">
    <property type="entry name" value="SERINE/THREONINE-PROTEIN KINASE TNNI3K-RELATED"/>
    <property type="match status" value="1"/>
</dbReference>
<sequence length="388" mass="43940">MDTQSHLQPRKRLLFSRTTRELAGVLNVFKPRVIATSSIDIYHGVWESPHGERVHVAVKEFRALTARNMQSDPRALRRRLKKRIEREMIVWSQTIHPNLHPFLGYRLQPRPRLISPWCQHGNLTDYITANPRLSRVDKLRLIHQAALGLDHLHSRTPPICHADIKPENVLINDLCEAALSDFGLSRMLQYLGEPSGLTTSETARGTLRYMAGELLQEDKRRPDRESDVYAFGGLILAVMSGKPPFWGQVRDATIILRIIQGPTPKSEEHPNLPPDDDLWNLIRRCWDTDPTARPTMREVLRELWCHISREQSGQGSTLRLLRSAQAGGREHSQMNPDAPTKASQEGISTCDGSNSVRGPSTADVGRKLEFSSRGIRGTSFFFFLSASD</sequence>
<dbReference type="Proteomes" id="UP000054248">
    <property type="component" value="Unassembled WGS sequence"/>
</dbReference>
<reference evidence="4" key="2">
    <citation type="submission" date="2015-01" db="EMBL/GenBank/DDBJ databases">
        <title>Evolutionary Origins and Diversification of the Mycorrhizal Mutualists.</title>
        <authorList>
            <consortium name="DOE Joint Genome Institute"/>
            <consortium name="Mycorrhizal Genomics Consortium"/>
            <person name="Kohler A."/>
            <person name="Kuo A."/>
            <person name="Nagy L.G."/>
            <person name="Floudas D."/>
            <person name="Copeland A."/>
            <person name="Barry K.W."/>
            <person name="Cichocki N."/>
            <person name="Veneault-Fourrey C."/>
            <person name="LaButti K."/>
            <person name="Lindquist E.A."/>
            <person name="Lipzen A."/>
            <person name="Lundell T."/>
            <person name="Morin E."/>
            <person name="Murat C."/>
            <person name="Riley R."/>
            <person name="Ohm R."/>
            <person name="Sun H."/>
            <person name="Tunlid A."/>
            <person name="Henrissat B."/>
            <person name="Grigoriev I.V."/>
            <person name="Hibbett D.S."/>
            <person name="Martin F."/>
        </authorList>
    </citation>
    <scope>NUCLEOTIDE SEQUENCE [LARGE SCALE GENOMIC DNA]</scope>
    <source>
        <strain evidence="4">MUT 4182</strain>
    </source>
</reference>
<dbReference type="EMBL" id="KN823404">
    <property type="protein sequence ID" value="KIO17282.1"/>
    <property type="molecule type" value="Genomic_DNA"/>
</dbReference>
<dbReference type="InterPro" id="IPR000719">
    <property type="entry name" value="Prot_kinase_dom"/>
</dbReference>
<evidence type="ECO:0000259" key="2">
    <source>
        <dbReference type="PROSITE" id="PS50011"/>
    </source>
</evidence>